<dbReference type="Proteomes" id="UP000269276">
    <property type="component" value="Unassembled WGS sequence"/>
</dbReference>
<comment type="caution">
    <text evidence="14">The sequence shown here is derived from an EMBL/GenBank/DDBJ whole genome shotgun (WGS) entry which is preliminary data.</text>
</comment>
<dbReference type="GO" id="GO:0006289">
    <property type="term" value="P:nucleotide-excision repair"/>
    <property type="evidence" value="ECO:0007669"/>
    <property type="project" value="InterPro"/>
</dbReference>
<evidence type="ECO:0000256" key="9">
    <source>
        <dbReference type="ARBA" id="ARBA00023268"/>
    </source>
</evidence>
<dbReference type="FunFam" id="1.10.1670.10:FF:000005">
    <property type="entry name" value="N-glycosylase/DNA lyase OGG1"/>
    <property type="match status" value="1"/>
</dbReference>
<comment type="catalytic activity">
    <reaction evidence="11">
        <text>2'-deoxyribonucleotide-(2'-deoxyribose 5'-phosphate)-2'-deoxyribonucleotide-DNA = a 3'-end 2'-deoxyribonucleotide-(2,3-dehydro-2,3-deoxyribose 5'-phosphate)-DNA + a 5'-end 5'-phospho-2'-deoxyribonucleoside-DNA + H(+)</text>
        <dbReference type="Rhea" id="RHEA:66592"/>
        <dbReference type="Rhea" id="RHEA-COMP:13180"/>
        <dbReference type="Rhea" id="RHEA-COMP:16897"/>
        <dbReference type="Rhea" id="RHEA-COMP:17067"/>
        <dbReference type="ChEBI" id="CHEBI:15378"/>
        <dbReference type="ChEBI" id="CHEBI:136412"/>
        <dbReference type="ChEBI" id="CHEBI:157695"/>
        <dbReference type="ChEBI" id="CHEBI:167181"/>
        <dbReference type="EC" id="4.2.99.18"/>
    </reaction>
</comment>
<comment type="similarity">
    <text evidence="2">Belongs to the type-1 OGG1 family.</text>
</comment>
<dbReference type="GO" id="GO:0005634">
    <property type="term" value="C:nucleus"/>
    <property type="evidence" value="ECO:0007669"/>
    <property type="project" value="UniProtKB-SubCell"/>
</dbReference>
<keyword evidence="7" id="KW-0456">Lyase</keyword>
<keyword evidence="4" id="KW-0227">DNA damage</keyword>
<dbReference type="VEuPathDB" id="FungiDB:BTJ68_08921"/>
<protein>
    <recommendedName>
        <fullName evidence="3">DNA-(apurinic or apyrimidinic site) lyase</fullName>
        <ecNumber evidence="3">4.2.99.18</ecNumber>
    </recommendedName>
</protein>
<dbReference type="GO" id="GO:0006285">
    <property type="term" value="P:base-excision repair, AP site formation"/>
    <property type="evidence" value="ECO:0007669"/>
    <property type="project" value="TreeGrafter"/>
</dbReference>
<dbReference type="AlphaFoldDB" id="A0A3M7DGK5"/>
<dbReference type="InterPro" id="IPR012904">
    <property type="entry name" value="OGG_N"/>
</dbReference>
<dbReference type="PANTHER" id="PTHR10242:SF2">
    <property type="entry name" value="N-GLYCOSYLASE_DNA LYASE"/>
    <property type="match status" value="1"/>
</dbReference>
<gene>
    <name evidence="14" type="ORF">D0863_10671</name>
</gene>
<accession>A0A3M7DGK5</accession>
<evidence type="ECO:0000256" key="2">
    <source>
        <dbReference type="ARBA" id="ARBA00010679"/>
    </source>
</evidence>
<dbReference type="GO" id="GO:0003684">
    <property type="term" value="F:damaged DNA binding"/>
    <property type="evidence" value="ECO:0007669"/>
    <property type="project" value="InterPro"/>
</dbReference>
<dbReference type="Pfam" id="PF00730">
    <property type="entry name" value="HhH-GPD"/>
    <property type="match status" value="1"/>
</dbReference>
<keyword evidence="9" id="KW-0511">Multifunctional enzyme</keyword>
<dbReference type="CDD" id="cd00056">
    <property type="entry name" value="ENDO3c"/>
    <property type="match status" value="1"/>
</dbReference>
<dbReference type="Gene3D" id="1.10.340.30">
    <property type="entry name" value="Hypothetical protein, domain 2"/>
    <property type="match status" value="1"/>
</dbReference>
<keyword evidence="10" id="KW-0326">Glycosidase</keyword>
<proteinExistence type="inferred from homology"/>
<evidence type="ECO:0000256" key="11">
    <source>
        <dbReference type="ARBA" id="ARBA00044632"/>
    </source>
</evidence>
<dbReference type="InterPro" id="IPR052054">
    <property type="entry name" value="Oxidative_DNA_repair_enzyme"/>
</dbReference>
<dbReference type="EMBL" id="QWIP01000472">
    <property type="protein sequence ID" value="RMY63263.1"/>
    <property type="molecule type" value="Genomic_DNA"/>
</dbReference>
<dbReference type="InterPro" id="IPR003265">
    <property type="entry name" value="HhH-GPD_domain"/>
</dbReference>
<evidence type="ECO:0000256" key="3">
    <source>
        <dbReference type="ARBA" id="ARBA00012720"/>
    </source>
</evidence>
<evidence type="ECO:0000259" key="13">
    <source>
        <dbReference type="SMART" id="SM00478"/>
    </source>
</evidence>
<evidence type="ECO:0000256" key="4">
    <source>
        <dbReference type="ARBA" id="ARBA00022763"/>
    </source>
</evidence>
<dbReference type="SUPFAM" id="SSF55945">
    <property type="entry name" value="TATA-box binding protein-like"/>
    <property type="match status" value="1"/>
</dbReference>
<keyword evidence="5" id="KW-0378">Hydrolase</keyword>
<organism evidence="14 15">
    <name type="scientific">Hortaea werneckii</name>
    <name type="common">Black yeast</name>
    <name type="synonym">Cladosporium werneckii</name>
    <dbReference type="NCBI Taxonomy" id="91943"/>
    <lineage>
        <taxon>Eukaryota</taxon>
        <taxon>Fungi</taxon>
        <taxon>Dikarya</taxon>
        <taxon>Ascomycota</taxon>
        <taxon>Pezizomycotina</taxon>
        <taxon>Dothideomycetes</taxon>
        <taxon>Dothideomycetidae</taxon>
        <taxon>Mycosphaerellales</taxon>
        <taxon>Teratosphaeriaceae</taxon>
        <taxon>Hortaea</taxon>
    </lineage>
</organism>
<evidence type="ECO:0000256" key="5">
    <source>
        <dbReference type="ARBA" id="ARBA00022801"/>
    </source>
</evidence>
<dbReference type="InterPro" id="IPR023170">
    <property type="entry name" value="HhH_base_excis_C"/>
</dbReference>
<dbReference type="OrthoDB" id="238681at2759"/>
<dbReference type="GO" id="GO:0140078">
    <property type="term" value="F:class I DNA-(apurinic or apyrimidinic site) endonuclease activity"/>
    <property type="evidence" value="ECO:0007669"/>
    <property type="project" value="UniProtKB-EC"/>
</dbReference>
<sequence>MGALNLAEWQKLPMSLTELCINTTLRCGQSFRWRKNDAGVWSMALHNRILTLHQDTDFLYYKSLPPSPPHAPPTPPNSHPPSVAPAEPPDDDTLELIKHYFNLTPNLSKLYEQWSASDPNFAKKAPKFTGVRILKQDAWEALVGFICSSNNNIARISQMVYKLCVNYGPLLGHLDGEPYHDFPTPQSLAQNGVETKLRSLGFGYRAKYLYQTACIVCERGEGWLDALRNPESPTLGTKPEPAGEWKPEGRDGYREAHEALLSLQGVGPKVADCVCLMGLGWGEAVPVDTHVWQIAQRDYKFGRGKHSSLTKQTYDAVGAKFRSLWGQEAGWAHSVLFTADLRAFSERLIAKKEEQKEDVEVKTEAGAEVEEDVTKVDKVLERAIKREPEEEEKKIVEVEEKVLYMHEAVHTGFQSSKVSNNGTVPFGMQIGTGYVGDFVDACGIDYAVHCGMHIDSDPFAVYEDVPELSKCMEACDKFPNCTSATHLGSRCLLDANASMKAVHGHPELAALIKGSFRGMRMQTAPPSLVREYRRQASRTSVNPAAATVPVCPNSNGQLYEDDYGALYIINCGAYNTGTNYTILWSRDSGCTTLRCCMDYCDGFQDCFGTALLLGSNNNNCTFFYPPNGTHYANSAYNIAYQYRAAITYTTVSYATATQTSYLTQTTTSVGTLTSTAVSSYYTTVVNTVTTSYVQTTTQNLPDIYASGVDEYINNYGADHSDIHSDLDTTGVDEYVDDHGADHSDIHSDLNTTGVDEYIDDHGADHSDIHSDLDTTGVDEHIDDHGADHSDIHASCDDRYINPTNYVHTSGVDKYIDDYGKDDTNLDRADDCHIYREDNGHIHPTNHVHTSGVHKYIDDYGEDHTNLDRADDCHIHREDNGDIHPTNHVHTPGVDGYVNDHREDHCDVNREDDRADHCDFY</sequence>
<dbReference type="Gene3D" id="1.10.1670.10">
    <property type="entry name" value="Helix-hairpin-Helix base-excision DNA repair enzymes (C-terminal)"/>
    <property type="match status" value="1"/>
</dbReference>
<feature type="compositionally biased region" description="Pro residues" evidence="12">
    <location>
        <begin position="65"/>
        <end position="87"/>
    </location>
</feature>
<dbReference type="SMART" id="SM00478">
    <property type="entry name" value="ENDO3c"/>
    <property type="match status" value="1"/>
</dbReference>
<feature type="domain" description="HhH-GPD" evidence="13">
    <location>
        <begin position="147"/>
        <end position="334"/>
    </location>
</feature>
<evidence type="ECO:0000256" key="12">
    <source>
        <dbReference type="SAM" id="MobiDB-lite"/>
    </source>
</evidence>
<evidence type="ECO:0000256" key="10">
    <source>
        <dbReference type="ARBA" id="ARBA00023295"/>
    </source>
</evidence>
<keyword evidence="6" id="KW-0234">DNA repair</keyword>
<keyword evidence="8" id="KW-0539">Nucleus</keyword>
<comment type="subcellular location">
    <subcellularLocation>
        <location evidence="1">Nucleus</location>
    </subcellularLocation>
</comment>
<dbReference type="Pfam" id="PF07934">
    <property type="entry name" value="OGG_N"/>
    <property type="match status" value="1"/>
</dbReference>
<name>A0A3M7DGK5_HORWE</name>
<dbReference type="EC" id="4.2.99.18" evidence="3"/>
<evidence type="ECO:0000313" key="14">
    <source>
        <dbReference type="EMBL" id="RMY63263.1"/>
    </source>
</evidence>
<feature type="region of interest" description="Disordered" evidence="12">
    <location>
        <begin position="228"/>
        <end position="249"/>
    </location>
</feature>
<evidence type="ECO:0000256" key="8">
    <source>
        <dbReference type="ARBA" id="ARBA00023242"/>
    </source>
</evidence>
<dbReference type="GO" id="GO:0034039">
    <property type="term" value="F:8-oxo-7,8-dihydroguanine DNA N-glycosylase activity"/>
    <property type="evidence" value="ECO:0007669"/>
    <property type="project" value="TreeGrafter"/>
</dbReference>
<evidence type="ECO:0000313" key="15">
    <source>
        <dbReference type="Proteomes" id="UP000269276"/>
    </source>
</evidence>
<evidence type="ECO:0000256" key="7">
    <source>
        <dbReference type="ARBA" id="ARBA00023239"/>
    </source>
</evidence>
<reference evidence="14 15" key="1">
    <citation type="journal article" date="2018" name="BMC Genomics">
        <title>Genomic evidence for intraspecific hybridization in a clonal and extremely halotolerant yeast.</title>
        <authorList>
            <person name="Gostincar C."/>
            <person name="Stajich J.E."/>
            <person name="Zupancic J."/>
            <person name="Zalar P."/>
            <person name="Gunde-Cimerman N."/>
        </authorList>
    </citation>
    <scope>NUCLEOTIDE SEQUENCE [LARGE SCALE GENOMIC DNA]</scope>
    <source>
        <strain evidence="14 15">EXF-2682</strain>
    </source>
</reference>
<evidence type="ECO:0000256" key="6">
    <source>
        <dbReference type="ARBA" id="ARBA00023204"/>
    </source>
</evidence>
<dbReference type="SUPFAM" id="SSF48150">
    <property type="entry name" value="DNA-glycosylase"/>
    <property type="match status" value="1"/>
</dbReference>
<dbReference type="PANTHER" id="PTHR10242">
    <property type="entry name" value="8-OXOGUANINE DNA GLYCOSYLASE"/>
    <property type="match status" value="1"/>
</dbReference>
<evidence type="ECO:0000256" key="1">
    <source>
        <dbReference type="ARBA" id="ARBA00004123"/>
    </source>
</evidence>
<feature type="region of interest" description="Disordered" evidence="12">
    <location>
        <begin position="64"/>
        <end position="89"/>
    </location>
</feature>
<dbReference type="Gene3D" id="3.30.310.40">
    <property type="match status" value="1"/>
</dbReference>
<dbReference type="VEuPathDB" id="FungiDB:BTJ68_00685"/>
<dbReference type="InterPro" id="IPR011257">
    <property type="entry name" value="DNA_glycosylase"/>
</dbReference>